<dbReference type="InterPro" id="IPR039426">
    <property type="entry name" value="TonB-dep_rcpt-like"/>
</dbReference>
<dbReference type="GO" id="GO:0009279">
    <property type="term" value="C:cell outer membrane"/>
    <property type="evidence" value="ECO:0007669"/>
    <property type="project" value="UniProtKB-SubCell"/>
</dbReference>
<organism evidence="13 14">
    <name type="scientific">Xanthomonas hortorum pv. pelargonii</name>
    <dbReference type="NCBI Taxonomy" id="453602"/>
    <lineage>
        <taxon>Bacteria</taxon>
        <taxon>Pseudomonadati</taxon>
        <taxon>Pseudomonadota</taxon>
        <taxon>Gammaproteobacteria</taxon>
        <taxon>Lysobacterales</taxon>
        <taxon>Lysobacteraceae</taxon>
        <taxon>Xanthomonas</taxon>
    </lineage>
</organism>
<dbReference type="InterPro" id="IPR036942">
    <property type="entry name" value="Beta-barrel_TonB_sf"/>
</dbReference>
<keyword evidence="3 8" id="KW-1134">Transmembrane beta strand</keyword>
<keyword evidence="2 8" id="KW-0813">Transport</keyword>
<keyword evidence="10" id="KW-0732">Signal</keyword>
<reference evidence="14" key="1">
    <citation type="journal article" date="2020" name="Syst. Appl. Microbiol.">
        <title>Clarifying the taxonomy of the causal agent of bacterial leaf spot of lettuce through a polyphasic approach reveals that Xanthomonas cynarae Trebaol et al. 2000 emend. Timilsina et al. 2019 is a later heterotypic synonym of Xanthomonas hortorum Vauterin et al. 1995.</title>
        <authorList>
            <person name="Moriniere L."/>
            <person name="Burlet A."/>
            <person name="Rosenthal E.R."/>
            <person name="Nesme X."/>
            <person name="Portier P."/>
            <person name="Bull C.T."/>
            <person name="Lavire C."/>
            <person name="Fischer-Le Saux M."/>
            <person name="Bertolla F."/>
        </authorList>
    </citation>
    <scope>NUCLEOTIDE SEQUENCE [LARGE SCALE GENOMIC DNA]</scope>
    <source>
        <strain evidence="14">CFBP2533</strain>
    </source>
</reference>
<keyword evidence="7 8" id="KW-0998">Cell outer membrane</keyword>
<dbReference type="PANTHER" id="PTHR40980">
    <property type="entry name" value="PLUG DOMAIN-CONTAINING PROTEIN"/>
    <property type="match status" value="1"/>
</dbReference>
<gene>
    <name evidence="13" type="ORF">E1J24_04485</name>
</gene>
<dbReference type="PANTHER" id="PTHR40980:SF4">
    <property type="entry name" value="TONB-DEPENDENT RECEPTOR-LIKE BETA-BARREL DOMAIN-CONTAINING PROTEIN"/>
    <property type="match status" value="1"/>
</dbReference>
<dbReference type="InterPro" id="IPR012910">
    <property type="entry name" value="Plug_dom"/>
</dbReference>
<comment type="similarity">
    <text evidence="8 9">Belongs to the TonB-dependent receptor family.</text>
</comment>
<dbReference type="NCBIfam" id="TIGR01782">
    <property type="entry name" value="TonB-Xanth-Caul"/>
    <property type="match status" value="1"/>
</dbReference>
<dbReference type="Pfam" id="PF07715">
    <property type="entry name" value="Plug"/>
    <property type="match status" value="1"/>
</dbReference>
<feature type="domain" description="TonB-dependent receptor-like beta-barrel" evidence="11">
    <location>
        <begin position="410"/>
        <end position="870"/>
    </location>
</feature>
<evidence type="ECO:0000259" key="12">
    <source>
        <dbReference type="Pfam" id="PF07715"/>
    </source>
</evidence>
<evidence type="ECO:0000256" key="2">
    <source>
        <dbReference type="ARBA" id="ARBA00022448"/>
    </source>
</evidence>
<keyword evidence="13" id="KW-0675">Receptor</keyword>
<keyword evidence="6 8" id="KW-0472">Membrane</keyword>
<name>A0AAW9ZN88_9XANT</name>
<evidence type="ECO:0000256" key="8">
    <source>
        <dbReference type="PROSITE-ProRule" id="PRU01360"/>
    </source>
</evidence>
<dbReference type="InterPro" id="IPR000531">
    <property type="entry name" value="Beta-barrel_TonB"/>
</dbReference>
<dbReference type="AlphaFoldDB" id="A0AAW9ZN88"/>
<keyword evidence="5 9" id="KW-0798">TonB box</keyword>
<evidence type="ECO:0000256" key="1">
    <source>
        <dbReference type="ARBA" id="ARBA00004571"/>
    </source>
</evidence>
<evidence type="ECO:0000256" key="10">
    <source>
        <dbReference type="SAM" id="SignalP"/>
    </source>
</evidence>
<dbReference type="InterPro" id="IPR010104">
    <property type="entry name" value="TonB_rcpt_bac"/>
</dbReference>
<dbReference type="Gene3D" id="2.170.130.10">
    <property type="entry name" value="TonB-dependent receptor, plug domain"/>
    <property type="match status" value="1"/>
</dbReference>
<evidence type="ECO:0000259" key="11">
    <source>
        <dbReference type="Pfam" id="PF00593"/>
    </source>
</evidence>
<dbReference type="EMBL" id="SMDX01000003">
    <property type="protein sequence ID" value="NMI21153.1"/>
    <property type="molecule type" value="Genomic_DNA"/>
</dbReference>
<dbReference type="Proteomes" id="UP000548771">
    <property type="component" value="Unassembled WGS sequence"/>
</dbReference>
<evidence type="ECO:0000256" key="7">
    <source>
        <dbReference type="ARBA" id="ARBA00023237"/>
    </source>
</evidence>
<sequence>MTSSAIVGHPMSRFRTRLCPRFCLLALCVGTSLSAYAAETVPAAPASDTASDTAPVQLDAVQVSGQHLSIRQAIGAKREAAVVSDGVAADDIGSIPDFGLGEALQRVPGVSMVVNNGRGEAQFMSLRGFNPDYNNVLIDGVALPSTETSRRVQSLDVIPASLAQQVDIYKTFNADMDSNAIGGIAALRTRSAFDHDGRFATVRANVADWENRRHLQGSTPSGQVQGSFSDTFGPDNRFGVVLSADYFRRDSSSLNTAIDSYSYYANGVRQNLTPGLDPDGLAIAPDRFRPLSYDNVRQRRSVFGKLEYDDGEDVKLAFSAGAFEHSNDEQRRSQWINRVGNATITDNDSGRYAQGSAQVDANRFDQTRTLRYAQLGGSFRLNPEGHVDVLLNRATGKYQQDTREDIFSAAASSRLGFGYALSDGARPSIALVDPGYYGNAANYTQQYFLTRVEKSSTDTTTFKVDYSQNADADARGWGVRTGLQYRDLQQRYNLDEVRRNPSGRVTLATTGTDDARICPYADFSCLLLIDPAKVAAFAAASPGAYVLANTNARNSAISDFRIDERNGAAYLMGTWHGERTLATFGLRNEYLQREVLSAVPQPLSSSTNYVQQSADSDRRFLLPSANLVWDITPALKLRMAGSRTIGLPTYADIGQNSSPVVDGTGLTINRSIANPLLRPRRADNLDVSLEWYPDSDSQLSVALFHKRIGDEIVRLTSTDTQRDPGGLVGNYQVTTTQAINTGDAQVQGIEFTAIDTRFDFLPGAWSNLGAMFNATLLDPRTADVQMADGSRRALPGLMESPRRSANASLLYDIGPFSARVSANYTGQQLLSAATDNRVNDRYYDAITSYDAQLAWSFSKQLRLTVQGRNLSNARLTRVIGADQQLMREQLDNGRAYYLGVDYAF</sequence>
<evidence type="ECO:0000256" key="9">
    <source>
        <dbReference type="RuleBase" id="RU003357"/>
    </source>
</evidence>
<protein>
    <submittedName>
        <fullName evidence="13">TonB-dependent receptor</fullName>
    </submittedName>
</protein>
<feature type="signal peptide" evidence="10">
    <location>
        <begin position="1"/>
        <end position="37"/>
    </location>
</feature>
<accession>A0AAW9ZN88</accession>
<dbReference type="PROSITE" id="PS52016">
    <property type="entry name" value="TONB_DEPENDENT_REC_3"/>
    <property type="match status" value="1"/>
</dbReference>
<comment type="caution">
    <text evidence="13">The sequence shown here is derived from an EMBL/GenBank/DDBJ whole genome shotgun (WGS) entry which is preliminary data.</text>
</comment>
<dbReference type="Gene3D" id="2.40.170.20">
    <property type="entry name" value="TonB-dependent receptor, beta-barrel domain"/>
    <property type="match status" value="1"/>
</dbReference>
<dbReference type="CDD" id="cd01347">
    <property type="entry name" value="ligand_gated_channel"/>
    <property type="match status" value="1"/>
</dbReference>
<evidence type="ECO:0000313" key="14">
    <source>
        <dbReference type="Proteomes" id="UP000548771"/>
    </source>
</evidence>
<evidence type="ECO:0000256" key="6">
    <source>
        <dbReference type="ARBA" id="ARBA00023136"/>
    </source>
</evidence>
<evidence type="ECO:0000256" key="4">
    <source>
        <dbReference type="ARBA" id="ARBA00022692"/>
    </source>
</evidence>
<comment type="subcellular location">
    <subcellularLocation>
        <location evidence="1 8">Cell outer membrane</location>
        <topology evidence="1 8">Multi-pass membrane protein</topology>
    </subcellularLocation>
</comment>
<feature type="chain" id="PRO_5043813265" evidence="10">
    <location>
        <begin position="38"/>
        <end position="904"/>
    </location>
</feature>
<evidence type="ECO:0000256" key="3">
    <source>
        <dbReference type="ARBA" id="ARBA00022452"/>
    </source>
</evidence>
<keyword evidence="4 8" id="KW-0812">Transmembrane</keyword>
<evidence type="ECO:0000256" key="5">
    <source>
        <dbReference type="ARBA" id="ARBA00023077"/>
    </source>
</evidence>
<dbReference type="Pfam" id="PF00593">
    <property type="entry name" value="TonB_dep_Rec_b-barrel"/>
    <property type="match status" value="1"/>
</dbReference>
<proteinExistence type="inferred from homology"/>
<dbReference type="InterPro" id="IPR037066">
    <property type="entry name" value="Plug_dom_sf"/>
</dbReference>
<feature type="domain" description="TonB-dependent receptor plug" evidence="12">
    <location>
        <begin position="77"/>
        <end position="184"/>
    </location>
</feature>
<evidence type="ECO:0000313" key="13">
    <source>
        <dbReference type="EMBL" id="NMI21153.1"/>
    </source>
</evidence>
<dbReference type="SUPFAM" id="SSF56935">
    <property type="entry name" value="Porins"/>
    <property type="match status" value="1"/>
</dbReference>